<dbReference type="InterPro" id="IPR000086">
    <property type="entry name" value="NUDIX_hydrolase_dom"/>
</dbReference>
<dbReference type="GO" id="GO:0004081">
    <property type="term" value="F:bis(5'-nucleosyl)-tetraphosphatase (asymmetrical) activity"/>
    <property type="evidence" value="ECO:0007669"/>
    <property type="project" value="TreeGrafter"/>
</dbReference>
<feature type="domain" description="Nudix hydrolase" evidence="2">
    <location>
        <begin position="4"/>
        <end position="153"/>
    </location>
</feature>
<dbReference type="Pfam" id="PF00293">
    <property type="entry name" value="NUDIX"/>
    <property type="match status" value="1"/>
</dbReference>
<evidence type="ECO:0000256" key="1">
    <source>
        <dbReference type="ARBA" id="ARBA00022801"/>
    </source>
</evidence>
<dbReference type="PANTHER" id="PTHR21340">
    <property type="entry name" value="DIADENOSINE 5,5-P1,P4-TETRAPHOSPHATE PYROPHOSPHOHYDROLASE MUTT"/>
    <property type="match status" value="1"/>
</dbReference>
<dbReference type="InterPro" id="IPR020084">
    <property type="entry name" value="NUDIX_hydrolase_CS"/>
</dbReference>
<reference evidence="3 4" key="2">
    <citation type="journal article" date="2015" name="Stand. Genomic Sci.">
        <title>Draft genome sequence of Cellulomonas carbonis T26(T) and comparative analysis of six Cellulomonas genomes.</title>
        <authorList>
            <person name="Zhuang W."/>
            <person name="Zhang S."/>
            <person name="Xia X."/>
            <person name="Wang G."/>
        </authorList>
    </citation>
    <scope>NUCLEOTIDE SEQUENCE [LARGE SCALE GENOMIC DNA]</scope>
    <source>
        <strain evidence="3 4">T26</strain>
    </source>
</reference>
<gene>
    <name evidence="3" type="ORF">N868_10620</name>
</gene>
<dbReference type="Gene3D" id="3.90.79.10">
    <property type="entry name" value="Nucleoside Triphosphate Pyrophosphohydrolase"/>
    <property type="match status" value="1"/>
</dbReference>
<comment type="caution">
    <text evidence="3">The sequence shown here is derived from an EMBL/GenBank/DDBJ whole genome shotgun (WGS) entry which is preliminary data.</text>
</comment>
<dbReference type="PROSITE" id="PS51462">
    <property type="entry name" value="NUDIX"/>
    <property type="match status" value="1"/>
</dbReference>
<evidence type="ECO:0000313" key="4">
    <source>
        <dbReference type="Proteomes" id="UP000029839"/>
    </source>
</evidence>
<dbReference type="SUPFAM" id="SSF55811">
    <property type="entry name" value="Nudix"/>
    <property type="match status" value="1"/>
</dbReference>
<accession>A0A0A0BRE9</accession>
<keyword evidence="4" id="KW-1185">Reference proteome</keyword>
<dbReference type="OrthoDB" id="954553at2"/>
<evidence type="ECO:0000259" key="2">
    <source>
        <dbReference type="PROSITE" id="PS51462"/>
    </source>
</evidence>
<dbReference type="GO" id="GO:0006754">
    <property type="term" value="P:ATP biosynthetic process"/>
    <property type="evidence" value="ECO:0007669"/>
    <property type="project" value="TreeGrafter"/>
</dbReference>
<proteinExistence type="predicted"/>
<dbReference type="EMBL" id="AXCY01000032">
    <property type="protein sequence ID" value="KGM11048.1"/>
    <property type="molecule type" value="Genomic_DNA"/>
</dbReference>
<dbReference type="AlphaFoldDB" id="A0A0A0BRE9"/>
<reference evidence="3 4" key="1">
    <citation type="submission" date="2013-08" db="EMBL/GenBank/DDBJ databases">
        <title>Genome sequencing of Cellulomonas carbonis T26.</title>
        <authorList>
            <person name="Chen F."/>
            <person name="Li Y."/>
            <person name="Wang G."/>
        </authorList>
    </citation>
    <scope>NUCLEOTIDE SEQUENCE [LARGE SCALE GENOMIC DNA]</scope>
    <source>
        <strain evidence="3 4">T26</strain>
    </source>
</reference>
<dbReference type="InterPro" id="IPR051325">
    <property type="entry name" value="Nudix_hydrolase_domain"/>
</dbReference>
<dbReference type="RefSeq" id="WP_043605633.1">
    <property type="nucleotide sequence ID" value="NZ_AXCY01000032.1"/>
</dbReference>
<evidence type="ECO:0000313" key="3">
    <source>
        <dbReference type="EMBL" id="KGM11048.1"/>
    </source>
</evidence>
<dbReference type="PANTHER" id="PTHR21340:SF7">
    <property type="entry name" value="NUDIX HYDROLASE DOMAIN-CONTAINING PROTEIN"/>
    <property type="match status" value="1"/>
</dbReference>
<dbReference type="PROSITE" id="PS00893">
    <property type="entry name" value="NUDIX_BOX"/>
    <property type="match status" value="1"/>
</dbReference>
<protein>
    <submittedName>
        <fullName evidence="3">DNA mismatch repair protein MutT</fullName>
    </submittedName>
</protein>
<name>A0A0A0BRE9_9CELL</name>
<dbReference type="Proteomes" id="UP000029839">
    <property type="component" value="Unassembled WGS sequence"/>
</dbReference>
<organism evidence="3 4">
    <name type="scientific">Cellulomonas carbonis T26</name>
    <dbReference type="NCBI Taxonomy" id="947969"/>
    <lineage>
        <taxon>Bacteria</taxon>
        <taxon>Bacillati</taxon>
        <taxon>Actinomycetota</taxon>
        <taxon>Actinomycetes</taxon>
        <taxon>Micrococcales</taxon>
        <taxon>Cellulomonadaceae</taxon>
        <taxon>Cellulomonas</taxon>
    </lineage>
</organism>
<dbReference type="GO" id="GO:0006167">
    <property type="term" value="P:AMP biosynthetic process"/>
    <property type="evidence" value="ECO:0007669"/>
    <property type="project" value="TreeGrafter"/>
</dbReference>
<dbReference type="CDD" id="cd04662">
    <property type="entry name" value="NUDIX_Hydrolase"/>
    <property type="match status" value="1"/>
</dbReference>
<keyword evidence="1" id="KW-0378">Hydrolase</keyword>
<dbReference type="InterPro" id="IPR015797">
    <property type="entry name" value="NUDIX_hydrolase-like_dom_sf"/>
</dbReference>
<sequence length="162" mass="17429">MTPSGGRSAGLLPFRRTPDGVEVFVGHMGGPFWRGREAGAWTVLKGEHGDDEPPLAAAEREFVEETGLPVPAGPRIPLGSVRQRAGKTVTAWAVEAELDPQSAVSGTFPLEWPRGSGRVVEVPEVDRYAWLSLTDARRLLVAAQAELVDRLVQALAGSHDDR</sequence>